<accession>A0A383AUK4</accession>
<organism evidence="1">
    <name type="scientific">marine metagenome</name>
    <dbReference type="NCBI Taxonomy" id="408172"/>
    <lineage>
        <taxon>unclassified sequences</taxon>
        <taxon>metagenomes</taxon>
        <taxon>ecological metagenomes</taxon>
    </lineage>
</organism>
<feature type="non-terminal residue" evidence="1">
    <location>
        <position position="249"/>
    </location>
</feature>
<gene>
    <name evidence="1" type="ORF">METZ01_LOCUS464198</name>
</gene>
<dbReference type="EMBL" id="UINC01194981">
    <property type="protein sequence ID" value="SVE11344.1"/>
    <property type="molecule type" value="Genomic_DNA"/>
</dbReference>
<reference evidence="1" key="1">
    <citation type="submission" date="2018-05" db="EMBL/GenBank/DDBJ databases">
        <authorList>
            <person name="Lanie J.A."/>
            <person name="Ng W.-L."/>
            <person name="Kazmierczak K.M."/>
            <person name="Andrzejewski T.M."/>
            <person name="Davidsen T.M."/>
            <person name="Wayne K.J."/>
            <person name="Tettelin H."/>
            <person name="Glass J.I."/>
            <person name="Rusch D."/>
            <person name="Podicherti R."/>
            <person name="Tsui H.-C.T."/>
            <person name="Winkler M.E."/>
        </authorList>
    </citation>
    <scope>NUCLEOTIDE SEQUENCE</scope>
</reference>
<evidence type="ECO:0000313" key="1">
    <source>
        <dbReference type="EMBL" id="SVE11344.1"/>
    </source>
</evidence>
<feature type="non-terminal residue" evidence="1">
    <location>
        <position position="1"/>
    </location>
</feature>
<name>A0A383AUK4_9ZZZZ</name>
<protein>
    <submittedName>
        <fullName evidence="1">Uncharacterized protein</fullName>
    </submittedName>
</protein>
<dbReference type="AlphaFoldDB" id="A0A383AUK4"/>
<proteinExistence type="predicted"/>
<sequence length="249" mass="27337">FEFPELKGRGTWVIDFIGNGKSSRVLVRKGKLRHLIRTGSAGHVFSILDEAGKQVPDASIWLGGREFTTGKNGMIHVPFSTAPGLQPIILVHDGFASFDRFRHESENYSFGAGILVDRESLLDRRKSQVVIRPSLSVNGTPVSVKVLENVRLRITSTNHDGVSSTHEVGEVELSDVAESVHEFQVPSRLSQINFTITASIKNLSLGKPQDLSTSQTFVVNAIDQVAKVDDVHLQRVPEGYVLELRGKSG</sequence>